<proteinExistence type="predicted"/>
<dbReference type="InParanoid" id="A0A177BWE7"/>
<evidence type="ECO:0000313" key="2">
    <source>
        <dbReference type="EMBL" id="OAF99813.1"/>
    </source>
</evidence>
<protein>
    <submittedName>
        <fullName evidence="2">Uncharacterized protein</fullName>
    </submittedName>
</protein>
<evidence type="ECO:0000256" key="1">
    <source>
        <dbReference type="SAM" id="MobiDB-lite"/>
    </source>
</evidence>
<feature type="region of interest" description="Disordered" evidence="1">
    <location>
        <begin position="1"/>
        <end position="37"/>
    </location>
</feature>
<dbReference type="AlphaFoldDB" id="A0A177BWE7"/>
<dbReference type="Proteomes" id="UP000077069">
    <property type="component" value="Unassembled WGS sequence"/>
</dbReference>
<reference evidence="2 3" key="1">
    <citation type="submission" date="2016-05" db="EMBL/GenBank/DDBJ databases">
        <title>Comparative analysis of secretome profiles of manganese(II)-oxidizing ascomycete fungi.</title>
        <authorList>
            <consortium name="DOE Joint Genome Institute"/>
            <person name="Zeiner C.A."/>
            <person name="Purvine S.O."/>
            <person name="Zink E.M."/>
            <person name="Wu S."/>
            <person name="Pasa-Tolic L."/>
            <person name="Chaput D.L."/>
            <person name="Haridas S."/>
            <person name="Grigoriev I.V."/>
            <person name="Santelli C.M."/>
            <person name="Hansel C.M."/>
        </authorList>
    </citation>
    <scope>NUCLEOTIDE SEQUENCE [LARGE SCALE GENOMIC DNA]</scope>
    <source>
        <strain evidence="2 3">AP3s5-JAC2a</strain>
    </source>
</reference>
<gene>
    <name evidence="2" type="ORF">CC84DRAFT_1222822</name>
</gene>
<name>A0A177BWE7_9PLEO</name>
<accession>A0A177BWE7</accession>
<dbReference type="GeneID" id="28766906"/>
<keyword evidence="3" id="KW-1185">Reference proteome</keyword>
<organism evidence="2 3">
    <name type="scientific">Paraphaeosphaeria sporulosa</name>
    <dbReference type="NCBI Taxonomy" id="1460663"/>
    <lineage>
        <taxon>Eukaryota</taxon>
        <taxon>Fungi</taxon>
        <taxon>Dikarya</taxon>
        <taxon>Ascomycota</taxon>
        <taxon>Pezizomycotina</taxon>
        <taxon>Dothideomycetes</taxon>
        <taxon>Pleosporomycetidae</taxon>
        <taxon>Pleosporales</taxon>
        <taxon>Massarineae</taxon>
        <taxon>Didymosphaeriaceae</taxon>
        <taxon>Paraphaeosphaeria</taxon>
    </lineage>
</organism>
<evidence type="ECO:0000313" key="3">
    <source>
        <dbReference type="Proteomes" id="UP000077069"/>
    </source>
</evidence>
<dbReference type="RefSeq" id="XP_018030179.1">
    <property type="nucleotide sequence ID" value="XM_018183420.1"/>
</dbReference>
<dbReference type="EMBL" id="KV441561">
    <property type="protein sequence ID" value="OAF99813.1"/>
    <property type="molecule type" value="Genomic_DNA"/>
</dbReference>
<feature type="compositionally biased region" description="Basic and acidic residues" evidence="1">
    <location>
        <begin position="7"/>
        <end position="23"/>
    </location>
</feature>
<sequence>MAMATKIVHDGRNGIRRSLRDPQRGSSSPAASGDPLDVTGTTFSQIAGLVLGWVGNHDRRSSYETTIFIPKKNCSPIIIDGSRANTIPKSPTLPPLPSMHGVDVPIYEKAEYTIAICSIQTFGDTRPHGSVCDKTQSIVRPPSMSLEVFL</sequence>